<name>A0A9X4AXZ2_9BACT</name>
<feature type="chain" id="PRO_5040903930" description="PE-PGRS family protein" evidence="1">
    <location>
        <begin position="21"/>
        <end position="154"/>
    </location>
</feature>
<feature type="signal peptide" evidence="1">
    <location>
        <begin position="1"/>
        <end position="20"/>
    </location>
</feature>
<evidence type="ECO:0000313" key="3">
    <source>
        <dbReference type="Proteomes" id="UP001151081"/>
    </source>
</evidence>
<dbReference type="EMBL" id="JAGTJJ010000090">
    <property type="protein sequence ID" value="MDC3988984.1"/>
    <property type="molecule type" value="Genomic_DNA"/>
</dbReference>
<accession>A0A9X4AXZ2</accession>
<dbReference type="AlphaFoldDB" id="A0A9X4AXZ2"/>
<reference evidence="2 3" key="1">
    <citation type="submission" date="2021-04" db="EMBL/GenBank/DDBJ databases">
        <title>Genome analysis of Polyangium sp.</title>
        <authorList>
            <person name="Li Y."/>
            <person name="Wang J."/>
        </authorList>
    </citation>
    <scope>NUCLEOTIDE SEQUENCE [LARGE SCALE GENOMIC DNA]</scope>
    <source>
        <strain evidence="2 3">SDU14</strain>
    </source>
</reference>
<protein>
    <recommendedName>
        <fullName evidence="4">PE-PGRS family protein</fullName>
    </recommendedName>
</protein>
<sequence>MKIRFFAMLGAVACMALTTACVVVDNTGAGGAGGDGGAGPGVGGNGGSGGGAGGMGGTGGAGGGTPCEKPASGMECYTCAEFVTVELCAGMTVCEDVKDIYTALYDCTCSDMGACQEPCKDYCGGTADPSGECQTCILDSAAGCGAEFGACSGN</sequence>
<dbReference type="Proteomes" id="UP001151081">
    <property type="component" value="Unassembled WGS sequence"/>
</dbReference>
<organism evidence="2 3">
    <name type="scientific">Polyangium jinanense</name>
    <dbReference type="NCBI Taxonomy" id="2829994"/>
    <lineage>
        <taxon>Bacteria</taxon>
        <taxon>Pseudomonadati</taxon>
        <taxon>Myxococcota</taxon>
        <taxon>Polyangia</taxon>
        <taxon>Polyangiales</taxon>
        <taxon>Polyangiaceae</taxon>
        <taxon>Polyangium</taxon>
    </lineage>
</organism>
<evidence type="ECO:0000313" key="2">
    <source>
        <dbReference type="EMBL" id="MDC3988984.1"/>
    </source>
</evidence>
<comment type="caution">
    <text evidence="2">The sequence shown here is derived from an EMBL/GenBank/DDBJ whole genome shotgun (WGS) entry which is preliminary data.</text>
</comment>
<proteinExistence type="predicted"/>
<evidence type="ECO:0000256" key="1">
    <source>
        <dbReference type="SAM" id="SignalP"/>
    </source>
</evidence>
<dbReference type="PROSITE" id="PS51257">
    <property type="entry name" value="PROKAR_LIPOPROTEIN"/>
    <property type="match status" value="1"/>
</dbReference>
<gene>
    <name evidence="2" type="ORF">KEG57_51430</name>
</gene>
<dbReference type="RefSeq" id="WP_272427106.1">
    <property type="nucleotide sequence ID" value="NZ_JAGTJJ010000090.1"/>
</dbReference>
<keyword evidence="1" id="KW-0732">Signal</keyword>
<keyword evidence="3" id="KW-1185">Reference proteome</keyword>
<evidence type="ECO:0008006" key="4">
    <source>
        <dbReference type="Google" id="ProtNLM"/>
    </source>
</evidence>